<dbReference type="NCBIfam" id="TIGR04516">
    <property type="entry name" value="glycosyl_450act"/>
    <property type="match status" value="1"/>
</dbReference>
<dbReference type="RefSeq" id="WP_092775706.1">
    <property type="nucleotide sequence ID" value="NZ_FOGI01000003.1"/>
</dbReference>
<dbReference type="EMBL" id="FOGI01000003">
    <property type="protein sequence ID" value="SER42395.1"/>
    <property type="molecule type" value="Genomic_DNA"/>
</dbReference>
<evidence type="ECO:0000256" key="2">
    <source>
        <dbReference type="ARBA" id="ARBA00022676"/>
    </source>
</evidence>
<dbReference type="InterPro" id="IPR048284">
    <property type="entry name" value="EryCIII-like_N"/>
</dbReference>
<name>A0A1H9P3A8_9PSEU</name>
<keyword evidence="3 7" id="KW-0808">Transferase</keyword>
<dbReference type="GO" id="GO:0016758">
    <property type="term" value="F:hexosyltransferase activity"/>
    <property type="evidence" value="ECO:0007669"/>
    <property type="project" value="UniProtKB-ARBA"/>
</dbReference>
<dbReference type="InterPro" id="IPR002213">
    <property type="entry name" value="UDP_glucos_trans"/>
</dbReference>
<dbReference type="PANTHER" id="PTHR48050">
    <property type="entry name" value="STEROL 3-BETA-GLUCOSYLTRANSFERASE"/>
    <property type="match status" value="1"/>
</dbReference>
<sequence length="409" mass="44729">MRILFVAHSEKTHYFSMVPLASALRTAGHDVRVATQPDMAAAVVESGLVAVPLGTDHKWKQVMQEKGDDSWAGRVVEAVTNEVDHDALFTFFDETTRDYFRTVNNEEFVADLVAHARSWRPDLVVWEQFTWAGAIAAEAVGVPHARMLWGADVVTRSRLRFLDDVDHRGDPLADWLTELLTRHGGEFSERVVTGHWTIDPGPPSHRIDNGLDVQPVRYIPYNGPAALPAWLSEPPAKPRVVVTAGVSVRGYFGFDMFSLGALHAFADLDIEIIATLLPMPGETIDDAPANARVFDFVPMAGLLPTCAAVVHIGGAGIQSTAAVYGVPQLVLPGFWDTVVRATKLVESGAGLSILSHEVTLERVREDLVRLLEDPSFKQGAEKLRADVLSAPSPNDVVAELERRVADVRA</sequence>
<dbReference type="SUPFAM" id="SSF53756">
    <property type="entry name" value="UDP-Glycosyltransferase/glycogen phosphorylase"/>
    <property type="match status" value="1"/>
</dbReference>
<gene>
    <name evidence="7" type="ORF">SAMN04487818_103255</name>
</gene>
<keyword evidence="4" id="KW-0045">Antibiotic biosynthesis</keyword>
<evidence type="ECO:0000259" key="5">
    <source>
        <dbReference type="Pfam" id="PF06722"/>
    </source>
</evidence>
<proteinExistence type="inferred from homology"/>
<feature type="domain" description="Erythromycin biosynthesis protein CIII-like C-terminal" evidence="5">
    <location>
        <begin position="262"/>
        <end position="401"/>
    </location>
</feature>
<comment type="similarity">
    <text evidence="1">Belongs to the glycosyltransferase 28 family.</text>
</comment>
<feature type="domain" description="Erythromycin biosynthesis protein CIII-like N-terminal" evidence="6">
    <location>
        <begin position="23"/>
        <end position="245"/>
    </location>
</feature>
<dbReference type="GO" id="GO:0008194">
    <property type="term" value="F:UDP-glycosyltransferase activity"/>
    <property type="evidence" value="ECO:0007669"/>
    <property type="project" value="InterPro"/>
</dbReference>
<organism evidence="7 8">
    <name type="scientific">Actinokineospora terrae</name>
    <dbReference type="NCBI Taxonomy" id="155974"/>
    <lineage>
        <taxon>Bacteria</taxon>
        <taxon>Bacillati</taxon>
        <taxon>Actinomycetota</taxon>
        <taxon>Actinomycetes</taxon>
        <taxon>Pseudonocardiales</taxon>
        <taxon>Pseudonocardiaceae</taxon>
        <taxon>Actinokineospora</taxon>
    </lineage>
</organism>
<dbReference type="InterPro" id="IPR010610">
    <property type="entry name" value="EryCIII-like_C"/>
</dbReference>
<dbReference type="Gene3D" id="3.40.50.2000">
    <property type="entry name" value="Glycogen Phosphorylase B"/>
    <property type="match status" value="2"/>
</dbReference>
<keyword evidence="2" id="KW-0328">Glycosyltransferase</keyword>
<dbReference type="InterPro" id="IPR050426">
    <property type="entry name" value="Glycosyltransferase_28"/>
</dbReference>
<evidence type="ECO:0000256" key="3">
    <source>
        <dbReference type="ARBA" id="ARBA00022679"/>
    </source>
</evidence>
<evidence type="ECO:0000313" key="7">
    <source>
        <dbReference type="EMBL" id="SER42395.1"/>
    </source>
</evidence>
<evidence type="ECO:0000313" key="8">
    <source>
        <dbReference type="Proteomes" id="UP000199051"/>
    </source>
</evidence>
<reference evidence="8" key="1">
    <citation type="submission" date="2016-10" db="EMBL/GenBank/DDBJ databases">
        <authorList>
            <person name="Varghese N."/>
            <person name="Submissions S."/>
        </authorList>
    </citation>
    <scope>NUCLEOTIDE SEQUENCE [LARGE SCALE GENOMIC DNA]</scope>
    <source>
        <strain evidence="8">DSM 44260</strain>
    </source>
</reference>
<dbReference type="CDD" id="cd03784">
    <property type="entry name" value="GT1_Gtf-like"/>
    <property type="match status" value="1"/>
</dbReference>
<protein>
    <submittedName>
        <fullName evidence="7">L-desosaminyltransferase</fullName>
    </submittedName>
</protein>
<dbReference type="InterPro" id="IPR030953">
    <property type="entry name" value="Glycosyl_450act"/>
</dbReference>
<dbReference type="Pfam" id="PF21036">
    <property type="entry name" value="EryCIII-like_N"/>
    <property type="match status" value="1"/>
</dbReference>
<evidence type="ECO:0000256" key="4">
    <source>
        <dbReference type="ARBA" id="ARBA00023194"/>
    </source>
</evidence>
<keyword evidence="8" id="KW-1185">Reference proteome</keyword>
<dbReference type="PANTHER" id="PTHR48050:SF13">
    <property type="entry name" value="STEROL 3-BETA-GLUCOSYLTRANSFERASE UGT80A2"/>
    <property type="match status" value="1"/>
</dbReference>
<dbReference type="AlphaFoldDB" id="A0A1H9P3A8"/>
<dbReference type="GO" id="GO:0017000">
    <property type="term" value="P:antibiotic biosynthetic process"/>
    <property type="evidence" value="ECO:0007669"/>
    <property type="project" value="UniProtKB-KW"/>
</dbReference>
<accession>A0A1H9P3A8</accession>
<dbReference type="Proteomes" id="UP000199051">
    <property type="component" value="Unassembled WGS sequence"/>
</dbReference>
<evidence type="ECO:0000259" key="6">
    <source>
        <dbReference type="Pfam" id="PF21036"/>
    </source>
</evidence>
<dbReference type="STRING" id="155974.SAMN04487818_103255"/>
<evidence type="ECO:0000256" key="1">
    <source>
        <dbReference type="ARBA" id="ARBA00006962"/>
    </source>
</evidence>
<dbReference type="Pfam" id="PF06722">
    <property type="entry name" value="EryCIII-like_C"/>
    <property type="match status" value="1"/>
</dbReference>